<feature type="transmembrane region" description="Helical" evidence="1">
    <location>
        <begin position="87"/>
        <end position="107"/>
    </location>
</feature>
<keyword evidence="1" id="KW-1133">Transmembrane helix</keyword>
<keyword evidence="1" id="KW-0812">Transmembrane</keyword>
<feature type="transmembrane region" description="Helical" evidence="1">
    <location>
        <begin position="181"/>
        <end position="203"/>
    </location>
</feature>
<dbReference type="RefSeq" id="WP_277272199.1">
    <property type="nucleotide sequence ID" value="NZ_DYXE01000068.1"/>
</dbReference>
<evidence type="ECO:0008006" key="4">
    <source>
        <dbReference type="Google" id="ProtNLM"/>
    </source>
</evidence>
<sequence length="449" mass="51258">MDWGLFFIFLGTDLLIVLLCWYSYGKSGEYKEGMVHGVHIPWSCFSRPDVQVICQKAKKTWKIFQWINLVISLLVCLLCLYDFTVFIIVWSVWLLLYIAGDYYLILAPHRKMYRLKMENGWLHEKSKKIVRIDTVVSAASNKLALRWQWHLPALILAGGGAYLLCMADTKHTVASEEAFPFWLMYASSLGISVLFLILHVGILRHPNKVYSDQTEINLAANRLTKHSWSVSLLSASWLNVISFLYLAFCYFSHGPSMPEMNYAVYFVLIISAAVFFLLPLGRSVKKRREVLAADPSPLFIDDDEYWKNGWYSNPNDPHILVQDRFNSINLSFNFAHTGVKVFVGALCALTAAIILWTVSLVSGFENAQVVFTREDGVYSFEAAGYECEFTRDDILSVTLTDKMPDDKFTRTNGGSGKDYQIGHFRGKETGKCMMFLTGDYTDILKIELK</sequence>
<reference evidence="2" key="1">
    <citation type="journal article" date="2021" name="PeerJ">
        <title>Extensive microbial diversity within the chicken gut microbiome revealed by metagenomics and culture.</title>
        <authorList>
            <person name="Gilroy R."/>
            <person name="Ravi A."/>
            <person name="Getino M."/>
            <person name="Pursley I."/>
            <person name="Horton D.L."/>
            <person name="Alikhan N.F."/>
            <person name="Baker D."/>
            <person name="Gharbi K."/>
            <person name="Hall N."/>
            <person name="Watson M."/>
            <person name="Adriaenssens E.M."/>
            <person name="Foster-Nyarko E."/>
            <person name="Jarju S."/>
            <person name="Secka A."/>
            <person name="Antonio M."/>
            <person name="Oren A."/>
            <person name="Chaudhuri R.R."/>
            <person name="La Ragione R."/>
            <person name="Hildebrand F."/>
            <person name="Pallen M.J."/>
        </authorList>
    </citation>
    <scope>NUCLEOTIDE SEQUENCE</scope>
    <source>
        <strain evidence="2">USAMLcec4-12693</strain>
    </source>
</reference>
<feature type="non-terminal residue" evidence="2">
    <location>
        <position position="449"/>
    </location>
</feature>
<feature type="transmembrane region" description="Helical" evidence="1">
    <location>
        <begin position="260"/>
        <end position="278"/>
    </location>
</feature>
<protein>
    <recommendedName>
        <fullName evidence="4">DUF5808 domain-containing protein</fullName>
    </recommendedName>
</protein>
<name>A0A9D2VXR9_9FIRM</name>
<comment type="caution">
    <text evidence="2">The sequence shown here is derived from an EMBL/GenBank/DDBJ whole genome shotgun (WGS) entry which is preliminary data.</text>
</comment>
<reference evidence="2" key="2">
    <citation type="submission" date="2021-09" db="EMBL/GenBank/DDBJ databases">
        <authorList>
            <person name="Gilroy R."/>
        </authorList>
    </citation>
    <scope>NUCLEOTIDE SEQUENCE</scope>
    <source>
        <strain evidence="2">USAMLcec4-12693</strain>
    </source>
</reference>
<evidence type="ECO:0000256" key="1">
    <source>
        <dbReference type="SAM" id="Phobius"/>
    </source>
</evidence>
<accession>A0A9D2VXR9</accession>
<evidence type="ECO:0000313" key="3">
    <source>
        <dbReference type="Proteomes" id="UP000813420"/>
    </source>
</evidence>
<dbReference type="AlphaFoldDB" id="A0A9D2VXR9"/>
<feature type="transmembrane region" description="Helical" evidence="1">
    <location>
        <begin position="149"/>
        <end position="169"/>
    </location>
</feature>
<dbReference type="EMBL" id="DYXE01000068">
    <property type="protein sequence ID" value="HJH50135.1"/>
    <property type="molecule type" value="Genomic_DNA"/>
</dbReference>
<proteinExistence type="predicted"/>
<dbReference type="Proteomes" id="UP000813420">
    <property type="component" value="Unassembled WGS sequence"/>
</dbReference>
<feature type="transmembrane region" description="Helical" evidence="1">
    <location>
        <begin position="63"/>
        <end position="81"/>
    </location>
</feature>
<gene>
    <name evidence="2" type="ORF">K8V39_07725</name>
</gene>
<keyword evidence="1" id="KW-0472">Membrane</keyword>
<feature type="transmembrane region" description="Helical" evidence="1">
    <location>
        <begin position="228"/>
        <end position="248"/>
    </location>
</feature>
<feature type="transmembrane region" description="Helical" evidence="1">
    <location>
        <begin position="341"/>
        <end position="364"/>
    </location>
</feature>
<organism evidence="2 3">
    <name type="scientific">Merdimonas faecis</name>
    <dbReference type="NCBI Taxonomy" id="1653435"/>
    <lineage>
        <taxon>Bacteria</taxon>
        <taxon>Bacillati</taxon>
        <taxon>Bacillota</taxon>
        <taxon>Clostridia</taxon>
        <taxon>Lachnospirales</taxon>
        <taxon>Lachnospiraceae</taxon>
        <taxon>Merdimonas</taxon>
    </lineage>
</organism>
<evidence type="ECO:0000313" key="2">
    <source>
        <dbReference type="EMBL" id="HJH50135.1"/>
    </source>
</evidence>
<feature type="transmembrane region" description="Helical" evidence="1">
    <location>
        <begin position="6"/>
        <end position="24"/>
    </location>
</feature>